<dbReference type="PANTHER" id="PTHR43179:SF7">
    <property type="entry name" value="RHAMNOSYLTRANSFERASE WBBL"/>
    <property type="match status" value="1"/>
</dbReference>
<keyword evidence="3" id="KW-0808">Transferase</keyword>
<evidence type="ECO:0000259" key="2">
    <source>
        <dbReference type="Pfam" id="PF00535"/>
    </source>
</evidence>
<dbReference type="PANTHER" id="PTHR43179">
    <property type="entry name" value="RHAMNOSYLTRANSFERASE WBBL"/>
    <property type="match status" value="1"/>
</dbReference>
<feature type="domain" description="Glycosyltransferase 2-like" evidence="2">
    <location>
        <begin position="7"/>
        <end position="136"/>
    </location>
</feature>
<evidence type="ECO:0000256" key="1">
    <source>
        <dbReference type="SAM" id="Phobius"/>
    </source>
</evidence>
<gene>
    <name evidence="3" type="ORF">UW41_C0005G0027</name>
</gene>
<dbReference type="AlphaFoldDB" id="A0A0G1KNI3"/>
<sequence>MSKIDLSIIIISYNTKQITHDCFESIFKYTTGIKFETIVVDNGSKDGSLEMLRNFSKKQPELILVDAKENLGFGRGNNLGAKRARGEYLLFLNSDTLIFDNALKEAVEIVKKRLKFGAYSCRLLNFDKSFQPSGGYFPNFWNLIAWQFFLDDLPVIGKRIKSIHPHEQGFFFLDSLRKKKEGEVISVSDEHHEWVTGAFMIVPKKLFDLVGGFDKKIFMYTEEMELCYRLAKIGYPTFYTDDPTIIHIGGASGSSSLALTMEILNMIYFWKKHKPYWQLPLVKFAFLFGSLLRLLIFGIIKGDEKARKAYFHALKFIL</sequence>
<keyword evidence="1" id="KW-1133">Transmembrane helix</keyword>
<dbReference type="InterPro" id="IPR029044">
    <property type="entry name" value="Nucleotide-diphossugar_trans"/>
</dbReference>
<proteinExistence type="predicted"/>
<dbReference type="Proteomes" id="UP000034172">
    <property type="component" value="Unassembled WGS sequence"/>
</dbReference>
<dbReference type="GO" id="GO:0016740">
    <property type="term" value="F:transferase activity"/>
    <property type="evidence" value="ECO:0007669"/>
    <property type="project" value="UniProtKB-KW"/>
</dbReference>
<dbReference type="STRING" id="1618392.UW41_C0005G0027"/>
<dbReference type="EMBL" id="LCIE01000005">
    <property type="protein sequence ID" value="KKT49524.1"/>
    <property type="molecule type" value="Genomic_DNA"/>
</dbReference>
<keyword evidence="1" id="KW-0472">Membrane</keyword>
<evidence type="ECO:0000313" key="4">
    <source>
        <dbReference type="Proteomes" id="UP000034172"/>
    </source>
</evidence>
<accession>A0A0G1KNI3</accession>
<dbReference type="CDD" id="cd04186">
    <property type="entry name" value="GT_2_like_c"/>
    <property type="match status" value="1"/>
</dbReference>
<feature type="transmembrane region" description="Helical" evidence="1">
    <location>
        <begin position="281"/>
        <end position="300"/>
    </location>
</feature>
<comment type="caution">
    <text evidence="3">The sequence shown here is derived from an EMBL/GenBank/DDBJ whole genome shotgun (WGS) entry which is preliminary data.</text>
</comment>
<dbReference type="SUPFAM" id="SSF53448">
    <property type="entry name" value="Nucleotide-diphospho-sugar transferases"/>
    <property type="match status" value="1"/>
</dbReference>
<organism evidence="3 4">
    <name type="scientific">Candidatus Collierbacteria bacterium GW2011_GWC2_44_18</name>
    <dbReference type="NCBI Taxonomy" id="1618392"/>
    <lineage>
        <taxon>Bacteria</taxon>
        <taxon>Candidatus Collieribacteriota</taxon>
    </lineage>
</organism>
<dbReference type="Gene3D" id="3.90.550.10">
    <property type="entry name" value="Spore Coat Polysaccharide Biosynthesis Protein SpsA, Chain A"/>
    <property type="match status" value="1"/>
</dbReference>
<dbReference type="Pfam" id="PF00535">
    <property type="entry name" value="Glycos_transf_2"/>
    <property type="match status" value="1"/>
</dbReference>
<name>A0A0G1KNI3_9BACT</name>
<protein>
    <submittedName>
        <fullName evidence="3">Glycosyl transferase, family 2</fullName>
    </submittedName>
</protein>
<reference evidence="3 4" key="1">
    <citation type="journal article" date="2015" name="Nature">
        <title>rRNA introns, odd ribosomes, and small enigmatic genomes across a large radiation of phyla.</title>
        <authorList>
            <person name="Brown C.T."/>
            <person name="Hug L.A."/>
            <person name="Thomas B.C."/>
            <person name="Sharon I."/>
            <person name="Castelle C.J."/>
            <person name="Singh A."/>
            <person name="Wilkins M.J."/>
            <person name="Williams K.H."/>
            <person name="Banfield J.F."/>
        </authorList>
    </citation>
    <scope>NUCLEOTIDE SEQUENCE [LARGE SCALE GENOMIC DNA]</scope>
</reference>
<evidence type="ECO:0000313" key="3">
    <source>
        <dbReference type="EMBL" id="KKT49524.1"/>
    </source>
</evidence>
<dbReference type="InterPro" id="IPR001173">
    <property type="entry name" value="Glyco_trans_2-like"/>
</dbReference>
<keyword evidence="1" id="KW-0812">Transmembrane</keyword>